<accession>A0ABT5XQ47</accession>
<comment type="similarity">
    <text evidence="3">Belongs to the glycosyl hydrolase 130 family.</text>
</comment>
<dbReference type="PANTHER" id="PTHR34106">
    <property type="entry name" value="GLYCOSIDASE"/>
    <property type="match status" value="1"/>
</dbReference>
<keyword evidence="4" id="KW-0378">Hydrolase</keyword>
<dbReference type="Proteomes" id="UP001217083">
    <property type="component" value="Unassembled WGS sequence"/>
</dbReference>
<sequence length="491" mass="56341">MRVSVTRKHVKFLPDASRVVARSFMNGEQRTKDLLSLIFGMSESQVRESLEQTLREFASRHRNITKLFHKHCDGIRNIIGQMNMDFDAISMERKLLIGSYLTMEYSIESAAFFNPSIIQDFDQSYLEEGEMRVILSFRATGEGHISSIVFRRGIIDKNNDLHLMSVGNSIDMAEISHKKLYDKGRFVKKMREMRIPIKYSKSIMDDLPDRFEYYALKNAVRKVMADTAISLEKRLALEEITWLVDSYYDIAFEHDSDLSERVIFPISDSESKGIEDARFVRFVENDGTEKVYATYTAYNGHAILPKLLSTDDFYTFRIMPLHGNGAVGKNLALFPKKIKGKYAMLSRIDGVNNYLMYSDRATLWNDPILLQKPRFPWEFTQIGNCGSPLWTEHGWLVITHGVGPMRRYCISVSLFDLEDPSKEMGRLEEPLLMPLEEEREGYVPNVVYSCGSIIHNDSLILPYAVSDYSATYAVVEMAALFKALKSKASLN</sequence>
<comment type="caution">
    <text evidence="4">The sequence shown here is derived from an EMBL/GenBank/DDBJ whole genome shotgun (WGS) entry which is preliminary data.</text>
</comment>
<keyword evidence="2" id="KW-0808">Transferase</keyword>
<evidence type="ECO:0000313" key="4">
    <source>
        <dbReference type="EMBL" id="MDF0707711.1"/>
    </source>
</evidence>
<dbReference type="Pfam" id="PF04041">
    <property type="entry name" value="Glyco_hydro_130"/>
    <property type="match status" value="1"/>
</dbReference>
<name>A0ABT5XQ47_9FLAO</name>
<dbReference type="EMBL" id="JARFVA010000003">
    <property type="protein sequence ID" value="MDF0707711.1"/>
    <property type="molecule type" value="Genomic_DNA"/>
</dbReference>
<dbReference type="GO" id="GO:0016787">
    <property type="term" value="F:hydrolase activity"/>
    <property type="evidence" value="ECO:0007669"/>
    <property type="project" value="UniProtKB-KW"/>
</dbReference>
<gene>
    <name evidence="4" type="ORF">PY091_10825</name>
</gene>
<dbReference type="InterPro" id="IPR007184">
    <property type="entry name" value="Mannoside_phosphorylase"/>
</dbReference>
<keyword evidence="5" id="KW-1185">Reference proteome</keyword>
<reference evidence="4 5" key="1">
    <citation type="submission" date="2023-03" db="EMBL/GenBank/DDBJ databases">
        <title>Muricauda XX sp. nov. and Muricauda XXX sp. nov., two novel species isolated from Okinawa Trough.</title>
        <authorList>
            <person name="Cao W."/>
            <person name="Deng X."/>
        </authorList>
    </citation>
    <scope>NUCLEOTIDE SEQUENCE [LARGE SCALE GENOMIC DNA]</scope>
    <source>
        <strain evidence="4 5">81s02</strain>
    </source>
</reference>
<evidence type="ECO:0000313" key="5">
    <source>
        <dbReference type="Proteomes" id="UP001217083"/>
    </source>
</evidence>
<dbReference type="RefSeq" id="WP_275649678.1">
    <property type="nucleotide sequence ID" value="NZ_JARFVA010000003.1"/>
</dbReference>
<evidence type="ECO:0000256" key="1">
    <source>
        <dbReference type="ARBA" id="ARBA00022676"/>
    </source>
</evidence>
<dbReference type="Gene3D" id="2.115.10.20">
    <property type="entry name" value="Glycosyl hydrolase domain, family 43"/>
    <property type="match status" value="1"/>
</dbReference>
<dbReference type="PANTHER" id="PTHR34106:SF4">
    <property type="entry name" value="BLL5143 PROTEIN"/>
    <property type="match status" value="1"/>
</dbReference>
<organism evidence="4 5">
    <name type="scientific">Flagellimonas okinawensis</name>
    <dbReference type="NCBI Taxonomy" id="3031324"/>
    <lineage>
        <taxon>Bacteria</taxon>
        <taxon>Pseudomonadati</taxon>
        <taxon>Bacteroidota</taxon>
        <taxon>Flavobacteriia</taxon>
        <taxon>Flavobacteriales</taxon>
        <taxon>Flavobacteriaceae</taxon>
        <taxon>Flagellimonas</taxon>
    </lineage>
</organism>
<protein>
    <submittedName>
        <fullName evidence="4">Glycoside hydrolase family 130 protein</fullName>
    </submittedName>
</protein>
<proteinExistence type="inferred from homology"/>
<evidence type="ECO:0000256" key="3">
    <source>
        <dbReference type="ARBA" id="ARBA00024356"/>
    </source>
</evidence>
<evidence type="ECO:0000256" key="2">
    <source>
        <dbReference type="ARBA" id="ARBA00022679"/>
    </source>
</evidence>
<dbReference type="CDD" id="cd18613">
    <property type="entry name" value="GH130"/>
    <property type="match status" value="1"/>
</dbReference>
<dbReference type="SUPFAM" id="SSF75005">
    <property type="entry name" value="Arabinanase/levansucrase/invertase"/>
    <property type="match status" value="1"/>
</dbReference>
<keyword evidence="1" id="KW-0328">Glycosyltransferase</keyword>
<dbReference type="InterPro" id="IPR023296">
    <property type="entry name" value="Glyco_hydro_beta-prop_sf"/>
</dbReference>